<dbReference type="NCBIfam" id="TIGR01446">
    <property type="entry name" value="DnaD_dom"/>
    <property type="match status" value="1"/>
</dbReference>
<evidence type="ECO:0000256" key="1">
    <source>
        <dbReference type="ARBA" id="ARBA00093462"/>
    </source>
</evidence>
<evidence type="ECO:0000256" key="2">
    <source>
        <dbReference type="SAM" id="MobiDB-lite"/>
    </source>
</evidence>
<dbReference type="Pfam" id="PF07261">
    <property type="entry name" value="DnaB_2"/>
    <property type="match status" value="1"/>
</dbReference>
<comment type="similarity">
    <text evidence="1">Belongs to the DnaB/DnaD family.</text>
</comment>
<sequence>MTRQLPGFIGFPDQDMQAVVVPDLFFVDLLPQIDDLAELKLTVYFFWLLNEQEGPLRFVRGDDLRRDDTLLMGLSLDSELRTPLKVLEDALSRAVVRNTLIRLDVDENAQAGVKSQNGQGRQNEGLSHSGDEENQFEDWYFLNTAKGRQSVDAIRQGRLVELQGIIPDEARLQVERPNIFVLYEQNFGLMTAFIADQLRDLEKSYPPDWITEAMEIALLNNKRHLNYIRAILRRWETEGKDEGYG</sequence>
<dbReference type="Gene3D" id="1.10.10.630">
    <property type="entry name" value="DnaD domain-like"/>
    <property type="match status" value="1"/>
</dbReference>
<accession>A0A6B0YYD8</accession>
<comment type="caution">
    <text evidence="4">The sequence shown here is derived from an EMBL/GenBank/DDBJ whole genome shotgun (WGS) entry which is preliminary data.</text>
</comment>
<proteinExistence type="inferred from homology"/>
<feature type="compositionally biased region" description="Polar residues" evidence="2">
    <location>
        <begin position="113"/>
        <end position="126"/>
    </location>
</feature>
<feature type="domain" description="DnaB/C C-terminal" evidence="3">
    <location>
        <begin position="182"/>
        <end position="239"/>
    </location>
</feature>
<dbReference type="InterPro" id="IPR034829">
    <property type="entry name" value="DnaD-like_sf"/>
</dbReference>
<reference evidence="4" key="1">
    <citation type="submission" date="2019-09" db="EMBL/GenBank/DDBJ databases">
        <title>Characterisation of the sponge microbiome using genome-centric metagenomics.</title>
        <authorList>
            <person name="Engelberts J.P."/>
            <person name="Robbins S.J."/>
            <person name="De Goeij J.M."/>
            <person name="Aranda M."/>
            <person name="Bell S.C."/>
            <person name="Webster N.S."/>
        </authorList>
    </citation>
    <scope>NUCLEOTIDE SEQUENCE</scope>
    <source>
        <strain evidence="4">SB0664_bin_27</strain>
    </source>
</reference>
<protein>
    <submittedName>
        <fullName evidence="4">DnaD domain protein</fullName>
    </submittedName>
</protein>
<dbReference type="InterPro" id="IPR006343">
    <property type="entry name" value="DnaB/C_C"/>
</dbReference>
<gene>
    <name evidence="4" type="ORF">F4Y42_21730</name>
</gene>
<dbReference type="AlphaFoldDB" id="A0A6B0YYD8"/>
<feature type="region of interest" description="Disordered" evidence="2">
    <location>
        <begin position="112"/>
        <end position="131"/>
    </location>
</feature>
<evidence type="ECO:0000259" key="3">
    <source>
        <dbReference type="Pfam" id="PF07261"/>
    </source>
</evidence>
<evidence type="ECO:0000313" key="4">
    <source>
        <dbReference type="EMBL" id="MXY96070.1"/>
    </source>
</evidence>
<dbReference type="EMBL" id="VXRG01000185">
    <property type="protein sequence ID" value="MXY96070.1"/>
    <property type="molecule type" value="Genomic_DNA"/>
</dbReference>
<dbReference type="SUPFAM" id="SSF158499">
    <property type="entry name" value="DnaD domain-like"/>
    <property type="match status" value="1"/>
</dbReference>
<name>A0A6B0YYD8_9CHLR</name>
<organism evidence="4">
    <name type="scientific">Caldilineaceae bacterium SB0664_bin_27</name>
    <dbReference type="NCBI Taxonomy" id="2605260"/>
    <lineage>
        <taxon>Bacteria</taxon>
        <taxon>Bacillati</taxon>
        <taxon>Chloroflexota</taxon>
        <taxon>Caldilineae</taxon>
        <taxon>Caldilineales</taxon>
        <taxon>Caldilineaceae</taxon>
    </lineage>
</organism>